<dbReference type="PaxDb" id="522772-Dacet_0524"/>
<dbReference type="AlphaFoldDB" id="D4H411"/>
<proteinExistence type="inferred from homology"/>
<dbReference type="RefSeq" id="WP_013009866.1">
    <property type="nucleotide sequence ID" value="NC_013943.1"/>
</dbReference>
<gene>
    <name evidence="10" type="primary">recC</name>
    <name evidence="12" type="ordered locus">Dacet_0524</name>
</gene>
<dbReference type="HAMAP" id="MF_01486">
    <property type="entry name" value="RecC"/>
    <property type="match status" value="1"/>
</dbReference>
<dbReference type="SUPFAM" id="SSF52980">
    <property type="entry name" value="Restriction endonuclease-like"/>
    <property type="match status" value="1"/>
</dbReference>
<dbReference type="GO" id="GO:0000724">
    <property type="term" value="P:double-strand break repair via homologous recombination"/>
    <property type="evidence" value="ECO:0007669"/>
    <property type="project" value="UniProtKB-UniRule"/>
</dbReference>
<dbReference type="GO" id="GO:0009338">
    <property type="term" value="C:exodeoxyribonuclease V complex"/>
    <property type="evidence" value="ECO:0007669"/>
    <property type="project" value="InterPro"/>
</dbReference>
<evidence type="ECO:0000256" key="2">
    <source>
        <dbReference type="ARBA" id="ARBA00022741"/>
    </source>
</evidence>
<evidence type="ECO:0000256" key="10">
    <source>
        <dbReference type="HAMAP-Rule" id="MF_01486"/>
    </source>
</evidence>
<keyword evidence="6 10" id="KW-0269">Exonuclease</keyword>
<dbReference type="EMBL" id="CP001968">
    <property type="protein sequence ID" value="ADD67322.1"/>
    <property type="molecule type" value="Genomic_DNA"/>
</dbReference>
<comment type="function">
    <text evidence="10">A helicase/nuclease that prepares dsDNA breaks (DSB) for recombinational DNA repair. Binds to DSBs and unwinds DNA via a highly rapid and processive ATP-dependent bidirectional helicase activity. Unwinds dsDNA until it encounters a Chi (crossover hotspot instigator) sequence from the 3' direction. Cuts ssDNA a few nucleotides 3' to the Chi site. The properties and activities of the enzyme are changed at Chi. The Chi-altered holoenzyme produces a long 3'-ssDNA overhang and facilitates RecA-binding to the ssDNA for homologous DNA recombination and repair. Holoenzyme degrades any linearized DNA that is unable to undergo homologous recombination. In the holoenzyme this subunit recognizes the wild-type Chi sequence, and when added to isolated RecB increases its ATP-dependent helicase processivity.</text>
</comment>
<dbReference type="InterPro" id="IPR027417">
    <property type="entry name" value="P-loop_NTPase"/>
</dbReference>
<evidence type="ECO:0000256" key="4">
    <source>
        <dbReference type="ARBA" id="ARBA00022801"/>
    </source>
</evidence>
<keyword evidence="2 10" id="KW-0547">Nucleotide-binding</keyword>
<protein>
    <recommendedName>
        <fullName evidence="10">RecBCD enzyme subunit RecC</fullName>
    </recommendedName>
    <alternativeName>
        <fullName evidence="10">Exonuclease V subunit RecC</fullName>
        <shortName evidence="10">ExoV subunit RecC</shortName>
    </alternativeName>
    <alternativeName>
        <fullName evidence="10">Helicase/nuclease RecBCD subunit RecC</fullName>
    </alternativeName>
</protein>
<evidence type="ECO:0000256" key="1">
    <source>
        <dbReference type="ARBA" id="ARBA00022722"/>
    </source>
</evidence>
<comment type="subunit">
    <text evidence="10">Heterotrimer of RecB, RecC and RecD. All subunits contribute to DNA-binding.</text>
</comment>
<dbReference type="PANTHER" id="PTHR30591">
    <property type="entry name" value="RECBCD ENZYME SUBUNIT RECC"/>
    <property type="match status" value="1"/>
</dbReference>
<dbReference type="eggNOG" id="COG1330">
    <property type="taxonomic scope" value="Bacteria"/>
</dbReference>
<evidence type="ECO:0000256" key="5">
    <source>
        <dbReference type="ARBA" id="ARBA00022806"/>
    </source>
</evidence>
<dbReference type="HOGENOM" id="CLU_007513_0_0_0"/>
<keyword evidence="8 10" id="KW-0238">DNA-binding</keyword>
<evidence type="ECO:0000256" key="6">
    <source>
        <dbReference type="ARBA" id="ARBA00022839"/>
    </source>
</evidence>
<dbReference type="Gene3D" id="3.40.50.10930">
    <property type="match status" value="1"/>
</dbReference>
<dbReference type="PIRSF" id="PIRSF000980">
    <property type="entry name" value="RecC"/>
    <property type="match status" value="1"/>
</dbReference>
<evidence type="ECO:0000313" key="12">
    <source>
        <dbReference type="EMBL" id="ADD67322.1"/>
    </source>
</evidence>
<dbReference type="KEGG" id="dap:Dacet_0524"/>
<keyword evidence="13" id="KW-1185">Reference proteome</keyword>
<dbReference type="NCBIfam" id="TIGR01450">
    <property type="entry name" value="recC"/>
    <property type="match status" value="1"/>
</dbReference>
<keyword evidence="7 10" id="KW-0067">ATP-binding</keyword>
<dbReference type="InterPro" id="IPR013986">
    <property type="entry name" value="DExx_box_DNA_helicase_dom_sf"/>
</dbReference>
<dbReference type="GO" id="GO:0003678">
    <property type="term" value="F:DNA helicase activity"/>
    <property type="evidence" value="ECO:0007669"/>
    <property type="project" value="UniProtKB-UniRule"/>
</dbReference>
<name>D4H411_DENA2</name>
<evidence type="ECO:0000256" key="8">
    <source>
        <dbReference type="ARBA" id="ARBA00023125"/>
    </source>
</evidence>
<dbReference type="PANTHER" id="PTHR30591:SF1">
    <property type="entry name" value="RECBCD ENZYME SUBUNIT RECC"/>
    <property type="match status" value="1"/>
</dbReference>
<dbReference type="FunCoup" id="D4H411">
    <property type="interactions" value="43"/>
</dbReference>
<dbReference type="Proteomes" id="UP000002012">
    <property type="component" value="Chromosome"/>
</dbReference>
<keyword evidence="4 10" id="KW-0378">Hydrolase</keyword>
<evidence type="ECO:0000256" key="3">
    <source>
        <dbReference type="ARBA" id="ARBA00022763"/>
    </source>
</evidence>
<dbReference type="InterPro" id="IPR041500">
    <property type="entry name" value="RecC_C"/>
</dbReference>
<sequence length="1038" mass="117580">MLKIYTGNRLERLLEKMDMNICSAGSGPLTKVPICIQTPGMQRWIGIKLAELTGISANLDFIFPGALMKRLAGVGAGEKAPWPEKNELVWKVYSKLNSLPSEQFYEHIRNYLEGDINGIRAYRLAGRIADVFDQYQVYRPQMVLDWLSVKPKNPPVEDNDIWQMELFRSIFPHGSGCKTTIFDKFIKNCTKGANNCPALKTPIHIFGISVLPAFFIEMLKAASQYTDIYFYLLSPTRQYWGDSKTIREKRRLEKITQKSAEELYIEEKHELLDNLGVIGRDFFDYLFGSDDSFLTEEEYFDIAKNSVLQTVQAEILDLEYGNEKPSHDNSIIINNCHNPLREMETLYDQLLELFNNDQTLRPSDILVMTTDIEKYAPYIKAVFDNPYSERERIPYSIADVSEKQTNRPAGIFLELLSTLRGDFSLADVMRILSYDLIADKFSIKRSDLSTLSTMLQNAGAMWSYGREHLRKEGLTIDDTFTWERALRRVALGLAEGSSGSIYSEAAVKNVPFSLSVQIGGLMRFADLSSKYAEQMDSEKTIPEWCALMQALADDYIKETFDNADDILHLSKCIADINTEAENGDFTEAVPAAPVLERLTESLSETRGAKGFISGRVTFCAMLPMRSIPFRVICVAGLDENTFPRQKVSLEFDLMAKSPKPGDRNNRDSDRYLFLETLISAQDTLILSYTGQSERDNAELLPSTLITELNTHLKGRFGIEDITLKQKLHSFSRDYFSNEKLFTYSSDKYNTSRAFSSEKTGHRFSTLPIEVQMPDEVSLADFENFFISPPDYFLRKVLEIRPKLRDESLPENEIMCPDPLLQYKIIDNALRERLEGKDPDNALEYLYKTAQLPPENLGRLSITETLNTSMELNRTVTETLGGTPEEQKIDSAIDGLHISGTIFGVSGNRYVYAKPASIKPKDIIRGWIRHLLLCQKASITTTLCGGGNTVEIPPADSGHLNNLVEIFKEGHKSPLRFHITDGIRELNDRVLKSSFLEDSHNSVASDYAFRICFGADTTLDRDAAEKIINPLLLTLRGAK</sequence>
<dbReference type="Pfam" id="PF04257">
    <property type="entry name" value="Exonuc_V_gamma"/>
    <property type="match status" value="1"/>
</dbReference>
<dbReference type="InterPro" id="IPR011335">
    <property type="entry name" value="Restrct_endonuc-II-like"/>
</dbReference>
<evidence type="ECO:0000256" key="9">
    <source>
        <dbReference type="ARBA" id="ARBA00023204"/>
    </source>
</evidence>
<evidence type="ECO:0000313" key="13">
    <source>
        <dbReference type="Proteomes" id="UP000002012"/>
    </source>
</evidence>
<comment type="miscellaneous">
    <text evidence="10">In the RecBCD complex, RecB has a slow 3'-5' helicase, an exonuclease activity and loads RecA onto ssDNA, RecD has a fast 5'-3' helicase activity, while RecC stimulates the ATPase and processivity of the RecB helicase and contributes to recognition of the Chi site.</text>
</comment>
<keyword evidence="5 10" id="KW-0347">Helicase</keyword>
<accession>D4H411</accession>
<dbReference type="GO" id="GO:0005524">
    <property type="term" value="F:ATP binding"/>
    <property type="evidence" value="ECO:0007669"/>
    <property type="project" value="UniProtKB-UniRule"/>
</dbReference>
<feature type="domain" description="RecC C-terminal" evidence="11">
    <location>
        <begin position="773"/>
        <end position="978"/>
    </location>
</feature>
<dbReference type="Pfam" id="PF17946">
    <property type="entry name" value="RecC_C"/>
    <property type="match status" value="1"/>
</dbReference>
<dbReference type="STRING" id="522772.Dacet_0524"/>
<dbReference type="GO" id="GO:0003677">
    <property type="term" value="F:DNA binding"/>
    <property type="evidence" value="ECO:0007669"/>
    <property type="project" value="UniProtKB-UniRule"/>
</dbReference>
<comment type="similarity">
    <text evidence="10">Belongs to the RecC family.</text>
</comment>
<keyword evidence="3 10" id="KW-0227">DNA damage</keyword>
<dbReference type="Gene3D" id="3.40.50.300">
    <property type="entry name" value="P-loop containing nucleotide triphosphate hydrolases"/>
    <property type="match status" value="2"/>
</dbReference>
<evidence type="ECO:0000256" key="7">
    <source>
        <dbReference type="ARBA" id="ARBA00022840"/>
    </source>
</evidence>
<keyword evidence="1 10" id="KW-0540">Nuclease</keyword>
<dbReference type="OrthoDB" id="9762834at2"/>
<dbReference type="InParanoid" id="D4H411"/>
<dbReference type="Gene3D" id="1.10.10.160">
    <property type="match status" value="1"/>
</dbReference>
<dbReference type="InterPro" id="IPR006697">
    <property type="entry name" value="RecC"/>
</dbReference>
<dbReference type="SUPFAM" id="SSF52540">
    <property type="entry name" value="P-loop containing nucleoside triphosphate hydrolases"/>
    <property type="match status" value="2"/>
</dbReference>
<evidence type="ECO:0000259" key="11">
    <source>
        <dbReference type="Pfam" id="PF17946"/>
    </source>
</evidence>
<keyword evidence="9 10" id="KW-0234">DNA repair</keyword>
<organism evidence="12 13">
    <name type="scientific">Denitrovibrio acetiphilus (strain DSM 12809 / NBRC 114555 / N2460)</name>
    <dbReference type="NCBI Taxonomy" id="522772"/>
    <lineage>
        <taxon>Bacteria</taxon>
        <taxon>Pseudomonadati</taxon>
        <taxon>Deferribacterota</taxon>
        <taxon>Deferribacteres</taxon>
        <taxon>Deferribacterales</taxon>
        <taxon>Geovibrionaceae</taxon>
        <taxon>Denitrovibrio</taxon>
    </lineage>
</organism>
<reference evidence="12 13" key="1">
    <citation type="journal article" date="2010" name="Stand. Genomic Sci.">
        <title>Complete genome sequence of Denitrovibrio acetiphilus type strain (N2460).</title>
        <authorList>
            <person name="Kiss H."/>
            <person name="Lang E."/>
            <person name="Lapidus A."/>
            <person name="Copeland A."/>
            <person name="Nolan M."/>
            <person name="Glavina Del Rio T."/>
            <person name="Chen F."/>
            <person name="Lucas S."/>
            <person name="Tice H."/>
            <person name="Cheng J.F."/>
            <person name="Han C."/>
            <person name="Goodwin L."/>
            <person name="Pitluck S."/>
            <person name="Liolios K."/>
            <person name="Pati A."/>
            <person name="Ivanova N."/>
            <person name="Mavromatis K."/>
            <person name="Chen A."/>
            <person name="Palaniappan K."/>
            <person name="Land M."/>
            <person name="Hauser L."/>
            <person name="Chang Y.J."/>
            <person name="Jeffries C.D."/>
            <person name="Detter J.C."/>
            <person name="Brettin T."/>
            <person name="Spring S."/>
            <person name="Rohde M."/>
            <person name="Goker M."/>
            <person name="Woyke T."/>
            <person name="Bristow J."/>
            <person name="Eisen J.A."/>
            <person name="Markowitz V."/>
            <person name="Hugenholtz P."/>
            <person name="Kyrpides N.C."/>
            <person name="Klenk H.P."/>
        </authorList>
    </citation>
    <scope>NUCLEOTIDE SEQUENCE [LARGE SCALE GENOMIC DNA]</scope>
    <source>
        <strain evidence="13">DSM 12809 / NBRC 114555 / N2460</strain>
    </source>
</reference>
<dbReference type="GO" id="GO:0008854">
    <property type="term" value="F:exodeoxyribonuclease V activity"/>
    <property type="evidence" value="ECO:0007669"/>
    <property type="project" value="InterPro"/>
</dbReference>